<name>A0AAJ1VNL2_9LACO</name>
<evidence type="ECO:0000313" key="2">
    <source>
        <dbReference type="EMBL" id="QAS69154.1"/>
    </source>
</evidence>
<dbReference type="Proteomes" id="UP000286907">
    <property type="component" value="Chromosome"/>
</dbReference>
<dbReference type="AlphaFoldDB" id="A0AAJ1VNL2"/>
<dbReference type="EMBL" id="SDWY01000004">
    <property type="protein sequence ID" value="MDN6900876.1"/>
    <property type="molecule type" value="Genomic_DNA"/>
</dbReference>
<sequence length="109" mass="12315">MSEDKIPETMQAVQDRVLLMKHRGFAVSEEQVIGQSVKDGLQAIVNDLLDGEYFTVQLIDQKDFAIVGIAGKQEGRITAKGDSFLSDFKKNPDLLWDYLWDQAEKIIGR</sequence>
<gene>
    <name evidence="2" type="ORF">DLJ48_00740</name>
    <name evidence="1" type="ORF">EVC35_07755</name>
</gene>
<dbReference type="EMBL" id="CP029684">
    <property type="protein sequence ID" value="QAS69154.1"/>
    <property type="molecule type" value="Genomic_DNA"/>
</dbReference>
<organism evidence="1 4">
    <name type="scientific">Oenococcus sicerae</name>
    <dbReference type="NCBI Taxonomy" id="2203724"/>
    <lineage>
        <taxon>Bacteria</taxon>
        <taxon>Bacillati</taxon>
        <taxon>Bacillota</taxon>
        <taxon>Bacilli</taxon>
        <taxon>Lactobacillales</taxon>
        <taxon>Lactobacillaceae</taxon>
        <taxon>Oenococcus</taxon>
    </lineage>
</organism>
<evidence type="ECO:0000313" key="3">
    <source>
        <dbReference type="Proteomes" id="UP000286907"/>
    </source>
</evidence>
<evidence type="ECO:0000313" key="4">
    <source>
        <dbReference type="Proteomes" id="UP001167919"/>
    </source>
</evidence>
<dbReference type="RefSeq" id="WP_128685019.1">
    <property type="nucleotide sequence ID" value="NZ_CP029684.2"/>
</dbReference>
<reference evidence="2 3" key="1">
    <citation type="journal article" date="2019" name="Syst. Appl. Microbiol.">
        <title>Oenococcus sicerae sp. nov., isolated from French cider.</title>
        <authorList>
            <person name="Cousin F.J."/>
            <person name="Le Guellec R."/>
            <person name="Chagnot C."/>
            <person name="Goux D."/>
            <person name="Dalmasso M."/>
            <person name="Laplace J.M."/>
            <person name="Cretenet M."/>
        </authorList>
    </citation>
    <scope>NUCLEOTIDE SEQUENCE [LARGE SCALE GENOMIC DNA]</scope>
    <source>
        <strain evidence="2 3">UCMA 15228</strain>
    </source>
</reference>
<dbReference type="Proteomes" id="UP001167919">
    <property type="component" value="Unassembled WGS sequence"/>
</dbReference>
<reference evidence="2" key="3">
    <citation type="submission" date="2020-01" db="EMBL/GenBank/DDBJ databases">
        <authorList>
            <person name="Cousin F.J."/>
            <person name="Le Guellec R."/>
            <person name="Cretenet M."/>
        </authorList>
    </citation>
    <scope>NUCLEOTIDE SEQUENCE</scope>
    <source>
        <strain evidence="2">UCMA 15228</strain>
    </source>
</reference>
<accession>A0AAJ1VNL2</accession>
<keyword evidence="3" id="KW-1185">Reference proteome</keyword>
<evidence type="ECO:0000313" key="1">
    <source>
        <dbReference type="EMBL" id="MDN6900876.1"/>
    </source>
</evidence>
<proteinExistence type="predicted"/>
<protein>
    <submittedName>
        <fullName evidence="1">Uncharacterized protein</fullName>
    </submittedName>
</protein>
<reference evidence="1" key="2">
    <citation type="submission" date="2019-01" db="EMBL/GenBank/DDBJ databases">
        <title>Oenococcus sicerae UCMA17102.</title>
        <authorList>
            <person name="Cousin F.J."/>
            <person name="Le Guellec R."/>
            <person name="Cretenet M."/>
        </authorList>
    </citation>
    <scope>NUCLEOTIDE SEQUENCE</scope>
    <source>
        <strain evidence="1">UCMA17102</strain>
    </source>
</reference>